<dbReference type="Gene3D" id="1.10.540.10">
    <property type="entry name" value="Acyl-CoA dehydrogenase/oxidase, N-terminal domain"/>
    <property type="match status" value="1"/>
</dbReference>
<dbReference type="Gene3D" id="1.20.140.10">
    <property type="entry name" value="Butyryl-CoA Dehydrogenase, subunit A, domain 3"/>
    <property type="match status" value="1"/>
</dbReference>
<evidence type="ECO:0000256" key="3">
    <source>
        <dbReference type="ARBA" id="ARBA00022630"/>
    </source>
</evidence>
<dbReference type="PANTHER" id="PTHR43884:SF12">
    <property type="entry name" value="ISOVALERYL-COA DEHYDROGENASE, MITOCHONDRIAL-RELATED"/>
    <property type="match status" value="1"/>
</dbReference>
<dbReference type="FunFam" id="2.40.110.10:FF:000002">
    <property type="entry name" value="Acyl-CoA dehydrogenase fadE12"/>
    <property type="match status" value="1"/>
</dbReference>
<dbReference type="AlphaFoldDB" id="A0A4V3AR87"/>
<dbReference type="Proteomes" id="UP000295301">
    <property type="component" value="Unassembled WGS sequence"/>
</dbReference>
<evidence type="ECO:0000256" key="5">
    <source>
        <dbReference type="ARBA" id="ARBA00023002"/>
    </source>
</evidence>
<feature type="domain" description="Acyl-CoA oxidase/dehydrogenase middle" evidence="8">
    <location>
        <begin position="124"/>
        <end position="217"/>
    </location>
</feature>
<dbReference type="Pfam" id="PF02771">
    <property type="entry name" value="Acyl-CoA_dh_N"/>
    <property type="match status" value="1"/>
</dbReference>
<dbReference type="FunFam" id="1.20.140.10:FF:000001">
    <property type="entry name" value="Acyl-CoA dehydrogenase"/>
    <property type="match status" value="1"/>
</dbReference>
<gene>
    <name evidence="10" type="ORF">E1832_13410</name>
</gene>
<dbReference type="InterPro" id="IPR036250">
    <property type="entry name" value="AcylCo_DH-like_C"/>
</dbReference>
<keyword evidence="3 6" id="KW-0285">Flavoprotein</keyword>
<comment type="cofactor">
    <cofactor evidence="1 6">
        <name>FAD</name>
        <dbReference type="ChEBI" id="CHEBI:57692"/>
    </cofactor>
</comment>
<feature type="domain" description="Acyl-CoA dehydrogenase/oxidase C-terminal" evidence="7">
    <location>
        <begin position="230"/>
        <end position="375"/>
    </location>
</feature>
<dbReference type="InterPro" id="IPR009100">
    <property type="entry name" value="AcylCoA_DH/oxidase_NM_dom_sf"/>
</dbReference>
<keyword evidence="4 6" id="KW-0274">FAD</keyword>
<dbReference type="InterPro" id="IPR006089">
    <property type="entry name" value="Acyl-CoA_DH_CS"/>
</dbReference>
<comment type="caution">
    <text evidence="10">The sequence shown here is derived from an EMBL/GenBank/DDBJ whole genome shotgun (WGS) entry which is preliminary data.</text>
</comment>
<dbReference type="RefSeq" id="WP_133360272.1">
    <property type="nucleotide sequence ID" value="NZ_SMUV01000068.1"/>
</dbReference>
<dbReference type="GO" id="GO:0050660">
    <property type="term" value="F:flavin adenine dinucleotide binding"/>
    <property type="evidence" value="ECO:0007669"/>
    <property type="project" value="InterPro"/>
</dbReference>
<dbReference type="InterPro" id="IPR009075">
    <property type="entry name" value="AcylCo_DH/oxidase_C"/>
</dbReference>
<sequence>MDFSVSEEQKMLLDTTSTLMSRHADPAEIGKWDLDRQYPEELYAKWAEAGLIQFPFPEEYGGLGGDAADVALLVEELSKSSADLCMPYSSAIFCGFNILRNGREAQKRRWLPPLLSGEIKMLIGISEPGAGSDATAMSTFASRTEGGYLLNGQKLWVTGAGLKDAYLCLYAKTDKTVSHRDGVSMFLIDARAPGVTLRKLDMLGRRCSGTYEIFFEDAFVPEDQLIGGEGHGWQCLMSGLQYERAVSAASSCGGAQGVVDLIAAYAMERQQFGQPIGTFQAISHRIADMQTRVDAARMLMLRASWLSSRGEDALREISEAKLFASETYVHVAGEGVQLMGAYGLSREYAMERHFRDARSATIAAGTSETLRNLIAGLMGLKQLR</sequence>
<dbReference type="SUPFAM" id="SSF47203">
    <property type="entry name" value="Acyl-CoA dehydrogenase C-terminal domain-like"/>
    <property type="match status" value="1"/>
</dbReference>
<dbReference type="EMBL" id="SMUV01000068">
    <property type="protein sequence ID" value="TDK45657.1"/>
    <property type="molecule type" value="Genomic_DNA"/>
</dbReference>
<keyword evidence="5 6" id="KW-0560">Oxidoreductase</keyword>
<dbReference type="GO" id="GO:0003995">
    <property type="term" value="F:acyl-CoA dehydrogenase activity"/>
    <property type="evidence" value="ECO:0007669"/>
    <property type="project" value="InterPro"/>
</dbReference>
<evidence type="ECO:0000256" key="4">
    <source>
        <dbReference type="ARBA" id="ARBA00022827"/>
    </source>
</evidence>
<accession>A0A4V3AR87</accession>
<dbReference type="InterPro" id="IPR037069">
    <property type="entry name" value="AcylCoA_DH/ox_N_sf"/>
</dbReference>
<reference evidence="10 11" key="1">
    <citation type="submission" date="2019-03" db="EMBL/GenBank/DDBJ databases">
        <title>Ruegeria lutea sp. nov., a novel strain, isolated from marine sediment, the Masan Bay, South Korea.</title>
        <authorList>
            <person name="Kim J."/>
            <person name="Kim D.-Y."/>
            <person name="Lee S.-S."/>
        </authorList>
    </citation>
    <scope>NUCLEOTIDE SEQUENCE [LARGE SCALE GENOMIC DNA]</scope>
    <source>
        <strain evidence="10 11">318-1</strain>
    </source>
</reference>
<protein>
    <submittedName>
        <fullName evidence="10">Acyl-CoA dehydrogenase</fullName>
    </submittedName>
</protein>
<feature type="domain" description="Acyl-CoA dehydrogenase/oxidase N-terminal" evidence="9">
    <location>
        <begin position="6"/>
        <end position="118"/>
    </location>
</feature>
<evidence type="ECO:0000259" key="8">
    <source>
        <dbReference type="Pfam" id="PF02770"/>
    </source>
</evidence>
<evidence type="ECO:0000259" key="7">
    <source>
        <dbReference type="Pfam" id="PF00441"/>
    </source>
</evidence>
<evidence type="ECO:0000256" key="1">
    <source>
        <dbReference type="ARBA" id="ARBA00001974"/>
    </source>
</evidence>
<comment type="similarity">
    <text evidence="2 6">Belongs to the acyl-CoA dehydrogenase family.</text>
</comment>
<organism evidence="10 11">
    <name type="scientific">Antarcticimicrobium luteum</name>
    <dbReference type="NCBI Taxonomy" id="2547397"/>
    <lineage>
        <taxon>Bacteria</taxon>
        <taxon>Pseudomonadati</taxon>
        <taxon>Pseudomonadota</taxon>
        <taxon>Alphaproteobacteria</taxon>
        <taxon>Rhodobacterales</taxon>
        <taxon>Paracoccaceae</taxon>
        <taxon>Antarcticimicrobium</taxon>
    </lineage>
</organism>
<evidence type="ECO:0000256" key="6">
    <source>
        <dbReference type="RuleBase" id="RU362125"/>
    </source>
</evidence>
<dbReference type="PIRSF" id="PIRSF016578">
    <property type="entry name" value="HsaA"/>
    <property type="match status" value="1"/>
</dbReference>
<proteinExistence type="inferred from homology"/>
<dbReference type="Gene3D" id="2.40.110.10">
    <property type="entry name" value="Butyryl-CoA Dehydrogenase, subunit A, domain 2"/>
    <property type="match status" value="1"/>
</dbReference>
<name>A0A4V3AR87_9RHOB</name>
<dbReference type="SUPFAM" id="SSF56645">
    <property type="entry name" value="Acyl-CoA dehydrogenase NM domain-like"/>
    <property type="match status" value="1"/>
</dbReference>
<dbReference type="PROSITE" id="PS00072">
    <property type="entry name" value="ACYL_COA_DH_1"/>
    <property type="match status" value="1"/>
</dbReference>
<dbReference type="InterPro" id="IPR006091">
    <property type="entry name" value="Acyl-CoA_Oxase/DH_mid-dom"/>
</dbReference>
<evidence type="ECO:0000313" key="10">
    <source>
        <dbReference type="EMBL" id="TDK45657.1"/>
    </source>
</evidence>
<dbReference type="InterPro" id="IPR046373">
    <property type="entry name" value="Acyl-CoA_Oxase/DH_mid-dom_sf"/>
</dbReference>
<dbReference type="OrthoDB" id="9775090at2"/>
<keyword evidence="11" id="KW-1185">Reference proteome</keyword>
<dbReference type="PANTHER" id="PTHR43884">
    <property type="entry name" value="ACYL-COA DEHYDROGENASE"/>
    <property type="match status" value="1"/>
</dbReference>
<evidence type="ECO:0000256" key="2">
    <source>
        <dbReference type="ARBA" id="ARBA00009347"/>
    </source>
</evidence>
<dbReference type="Pfam" id="PF00441">
    <property type="entry name" value="Acyl-CoA_dh_1"/>
    <property type="match status" value="1"/>
</dbReference>
<dbReference type="Pfam" id="PF02770">
    <property type="entry name" value="Acyl-CoA_dh_M"/>
    <property type="match status" value="1"/>
</dbReference>
<evidence type="ECO:0000259" key="9">
    <source>
        <dbReference type="Pfam" id="PF02771"/>
    </source>
</evidence>
<dbReference type="InterPro" id="IPR013786">
    <property type="entry name" value="AcylCoA_DH/ox_N"/>
</dbReference>
<evidence type="ECO:0000313" key="11">
    <source>
        <dbReference type="Proteomes" id="UP000295301"/>
    </source>
</evidence>